<evidence type="ECO:0000256" key="8">
    <source>
        <dbReference type="ARBA" id="ARBA00023277"/>
    </source>
</evidence>
<accession>A0ABX7X7D0</accession>
<comment type="pathway">
    <text evidence="9">Glycan biosynthesis; glycogen biosynthesis.</text>
</comment>
<keyword evidence="3 9" id="KW-0808">Transferase</keyword>
<dbReference type="InterPro" id="IPR023049">
    <property type="entry name" value="GlgC_bac"/>
</dbReference>
<keyword evidence="7 9" id="KW-0320">Glycogen biosynthesis</keyword>
<keyword evidence="2 9" id="KW-0321">Glycogen metabolism</keyword>
<evidence type="ECO:0000256" key="7">
    <source>
        <dbReference type="ARBA" id="ARBA00023056"/>
    </source>
</evidence>
<sequence>MTLDKQQQAKLYRYYTEPKMVTELTRKTLALVLAGGEGSRLKDLTMWRAKPAVPFGGKYRIIDFALSNCVNSGIRRVGVLTQYKSHSLIRHLQRAWGFMRAEIGEFVEILPAQQRTAKKEWYQGTADALFQNMDIVQRHDPDYVLVLGGDHIYTMDYSKMLIHHHETGADFTVGCIEVPVADARGFGVMSIDQNTRITKFVEKPNEPDEIPGKPGVALASMGIYIFSRDFLYQVLHEDASKQHSSRDFGKDIIPSSIHKAKAVAYPFRKENGEPGYWRDVGTVHSYWQSNMELCGVDPELNLYDRDWPVWTYQAQYPPAKFVFDDEGCRGEAIDSLISAGCILSGARVKRSMIFFASTVEKYSIIKDSVILPKVSIGQHCRITKAIIDKGTVIPDGTVIGEDLELDRKRFHVTEEGIVLITAEMMGQKLRTGNSDQDKDTLWRMAS</sequence>
<dbReference type="EC" id="2.7.7.27" evidence="9"/>
<dbReference type="EMBL" id="CP072800">
    <property type="protein sequence ID" value="QTR51028.1"/>
    <property type="molecule type" value="Genomic_DNA"/>
</dbReference>
<reference evidence="12 13" key="1">
    <citation type="submission" date="2021-04" db="EMBL/GenBank/DDBJ databases">
        <title>Genomics, taxonomy and metabolism of representatives of sulfur bacteria of the genus Thiothrix: Thiothrix fructosivorans QT, Thiothrix unzii A1T and three new species, Thiothrix subterranea sp. nov., Thiothrix litoralis sp. nov. and 'Candidatus Thiothrix anitrata' sp. nov.</title>
        <authorList>
            <person name="Ravin N.V."/>
            <person name="Smolyakov D."/>
            <person name="Rudenko T.S."/>
            <person name="Mardanov A.V."/>
            <person name="Beletsky A.V."/>
            <person name="Markov N.D."/>
            <person name="Fomenkov A.I."/>
            <person name="Roberts R.J."/>
            <person name="Karnachuk O.V."/>
            <person name="Novikov A."/>
            <person name="Grabovich M.Y."/>
        </authorList>
    </citation>
    <scope>NUCLEOTIDE SEQUENCE [LARGE SCALE GENOMIC DNA]</scope>
    <source>
        <strain evidence="12 13">A52</strain>
    </source>
</reference>
<feature type="binding site" evidence="9">
    <location>
        <begin position="202"/>
        <end position="203"/>
    </location>
    <ligand>
        <name>alpha-D-glucose 1-phosphate</name>
        <dbReference type="ChEBI" id="CHEBI:58601"/>
    </ligand>
</feature>
<evidence type="ECO:0000259" key="11">
    <source>
        <dbReference type="Pfam" id="PF24894"/>
    </source>
</evidence>
<keyword evidence="4 9" id="KW-0548">Nucleotidyltransferase</keyword>
<dbReference type="HAMAP" id="MF_00624">
    <property type="entry name" value="GlgC"/>
    <property type="match status" value="1"/>
</dbReference>
<comment type="function">
    <text evidence="9">Involved in the biosynthesis of ADP-glucose, a building block required for the elongation reactions to produce glycogen. Catalyzes the reaction between ATP and alpha-D-glucose 1-phosphate (G1P) to produce pyrophosphate and ADP-Glc.</text>
</comment>
<keyword evidence="5 9" id="KW-0547">Nucleotide-binding</keyword>
<dbReference type="Pfam" id="PF24894">
    <property type="entry name" value="Hexapep_GlmU"/>
    <property type="match status" value="1"/>
</dbReference>
<evidence type="ECO:0000256" key="3">
    <source>
        <dbReference type="ARBA" id="ARBA00022679"/>
    </source>
</evidence>
<evidence type="ECO:0000256" key="2">
    <source>
        <dbReference type="ARBA" id="ARBA00022600"/>
    </source>
</evidence>
<dbReference type="InterPro" id="IPR011004">
    <property type="entry name" value="Trimer_LpxA-like_sf"/>
</dbReference>
<evidence type="ECO:0000259" key="10">
    <source>
        <dbReference type="Pfam" id="PF00483"/>
    </source>
</evidence>
<keyword evidence="13" id="KW-1185">Reference proteome</keyword>
<dbReference type="CDD" id="cd02508">
    <property type="entry name" value="ADP_Glucose_PP"/>
    <property type="match status" value="1"/>
</dbReference>
<dbReference type="PANTHER" id="PTHR43523:SF2">
    <property type="entry name" value="GLUCOSE-1-PHOSPHATE ADENYLYLTRANSFERASE"/>
    <property type="match status" value="1"/>
</dbReference>
<feature type="site" description="Could play a key role in the communication between the regulatory and the substrate sites" evidence="9">
    <location>
        <position position="121"/>
    </location>
</feature>
<dbReference type="RefSeq" id="WP_210229082.1">
    <property type="nucleotide sequence ID" value="NZ_CP072800.1"/>
</dbReference>
<evidence type="ECO:0000256" key="4">
    <source>
        <dbReference type="ARBA" id="ARBA00022695"/>
    </source>
</evidence>
<dbReference type="InterPro" id="IPR011831">
    <property type="entry name" value="ADP-Glc_PPase"/>
</dbReference>
<dbReference type="PANTHER" id="PTHR43523">
    <property type="entry name" value="GLUCOSE-1-PHOSPHATE ADENYLYLTRANSFERASE-RELATED"/>
    <property type="match status" value="1"/>
</dbReference>
<dbReference type="NCBIfam" id="TIGR02091">
    <property type="entry name" value="glgC"/>
    <property type="match status" value="1"/>
</dbReference>
<evidence type="ECO:0000256" key="1">
    <source>
        <dbReference type="ARBA" id="ARBA00010443"/>
    </source>
</evidence>
<evidence type="ECO:0000256" key="5">
    <source>
        <dbReference type="ARBA" id="ARBA00022741"/>
    </source>
</evidence>
<dbReference type="CDD" id="cd04651">
    <property type="entry name" value="LbH_G1P_AT_C"/>
    <property type="match status" value="1"/>
</dbReference>
<dbReference type="SUPFAM" id="SSF53448">
    <property type="entry name" value="Nucleotide-diphospho-sugar transferases"/>
    <property type="match status" value="1"/>
</dbReference>
<dbReference type="NCBIfam" id="NF002023">
    <property type="entry name" value="PRK00844.1"/>
    <property type="match status" value="1"/>
</dbReference>
<dbReference type="InterPro" id="IPR056818">
    <property type="entry name" value="GlmU/GlgC-like_hexapep"/>
</dbReference>
<organism evidence="12 13">
    <name type="scientific">Candidatus Thiothrix anitrata</name>
    <dbReference type="NCBI Taxonomy" id="2823902"/>
    <lineage>
        <taxon>Bacteria</taxon>
        <taxon>Pseudomonadati</taxon>
        <taxon>Pseudomonadota</taxon>
        <taxon>Gammaproteobacteria</taxon>
        <taxon>Thiotrichales</taxon>
        <taxon>Thiotrichaceae</taxon>
        <taxon>Thiothrix</taxon>
    </lineage>
</organism>
<evidence type="ECO:0000256" key="9">
    <source>
        <dbReference type="HAMAP-Rule" id="MF_00624"/>
    </source>
</evidence>
<dbReference type="Gene3D" id="2.160.10.10">
    <property type="entry name" value="Hexapeptide repeat proteins"/>
    <property type="match status" value="1"/>
</dbReference>
<comment type="similarity">
    <text evidence="1 9">Belongs to the bacterial/plant glucose-1-phosphate adenylyltransferase family.</text>
</comment>
<dbReference type="SUPFAM" id="SSF51161">
    <property type="entry name" value="Trimeric LpxA-like enzymes"/>
    <property type="match status" value="1"/>
</dbReference>
<keyword evidence="6 9" id="KW-0067">ATP-binding</keyword>
<dbReference type="NCBIfam" id="NF001947">
    <property type="entry name" value="PRK00725.1"/>
    <property type="match status" value="1"/>
</dbReference>
<dbReference type="Pfam" id="PF00483">
    <property type="entry name" value="NTP_transferase"/>
    <property type="match status" value="1"/>
</dbReference>
<dbReference type="GO" id="GO:0008878">
    <property type="term" value="F:glucose-1-phosphate adenylyltransferase activity"/>
    <property type="evidence" value="ECO:0007669"/>
    <property type="project" value="UniProtKB-EC"/>
</dbReference>
<name>A0ABX7X7D0_9GAMM</name>
<evidence type="ECO:0000256" key="6">
    <source>
        <dbReference type="ARBA" id="ARBA00022840"/>
    </source>
</evidence>
<dbReference type="Proteomes" id="UP000672027">
    <property type="component" value="Chromosome"/>
</dbReference>
<evidence type="ECO:0000313" key="13">
    <source>
        <dbReference type="Proteomes" id="UP000672027"/>
    </source>
</evidence>
<keyword evidence="8 9" id="KW-0119">Carbohydrate metabolism</keyword>
<feature type="domain" description="Nucleotidyl transferase" evidence="10">
    <location>
        <begin position="30"/>
        <end position="293"/>
    </location>
</feature>
<protein>
    <recommendedName>
        <fullName evidence="9">Glucose-1-phosphate adenylyltransferase</fullName>
        <ecNumber evidence="9">2.7.7.27</ecNumber>
    </recommendedName>
    <alternativeName>
        <fullName evidence="9">ADP-glucose pyrophosphorylase</fullName>
        <shortName evidence="9">ADPGlc PPase</shortName>
    </alternativeName>
    <alternativeName>
        <fullName evidence="9">ADP-glucose synthase</fullName>
    </alternativeName>
</protein>
<feature type="binding site" evidence="9">
    <location>
        <position position="122"/>
    </location>
    <ligand>
        <name>alpha-D-glucose 1-phosphate</name>
        <dbReference type="ChEBI" id="CHEBI:58601"/>
    </ligand>
</feature>
<gene>
    <name evidence="9 12" type="primary">glgC</name>
    <name evidence="12" type="ORF">J8380_05550</name>
</gene>
<dbReference type="PROSITE" id="PS00809">
    <property type="entry name" value="ADP_GLC_PYROPHOSPH_2"/>
    <property type="match status" value="1"/>
</dbReference>
<dbReference type="PROSITE" id="PS00810">
    <property type="entry name" value="ADP_GLC_PYROPHOSPH_3"/>
    <property type="match status" value="1"/>
</dbReference>
<comment type="catalytic activity">
    <reaction evidence="9">
        <text>alpha-D-glucose 1-phosphate + ATP + H(+) = ADP-alpha-D-glucose + diphosphate</text>
        <dbReference type="Rhea" id="RHEA:12120"/>
        <dbReference type="ChEBI" id="CHEBI:15378"/>
        <dbReference type="ChEBI" id="CHEBI:30616"/>
        <dbReference type="ChEBI" id="CHEBI:33019"/>
        <dbReference type="ChEBI" id="CHEBI:57498"/>
        <dbReference type="ChEBI" id="CHEBI:58601"/>
        <dbReference type="EC" id="2.7.7.27"/>
    </reaction>
</comment>
<comment type="subunit">
    <text evidence="9">Homotetramer.</text>
</comment>
<dbReference type="Gene3D" id="3.90.550.10">
    <property type="entry name" value="Spore Coat Polysaccharide Biosynthesis Protein SpsA, Chain A"/>
    <property type="match status" value="1"/>
</dbReference>
<feature type="domain" description="Glucose-1-phosphate adenylyltransferase/Bifunctional protein GlmU-like C-terminal hexapeptide" evidence="11">
    <location>
        <begin position="317"/>
        <end position="420"/>
    </location>
</feature>
<dbReference type="InterPro" id="IPR005836">
    <property type="entry name" value="ADP_Glu_pyroP_CS"/>
</dbReference>
<evidence type="ECO:0000313" key="12">
    <source>
        <dbReference type="EMBL" id="QTR51028.1"/>
    </source>
</evidence>
<proteinExistence type="inferred from homology"/>
<dbReference type="PROSITE" id="PS00808">
    <property type="entry name" value="ADP_GLC_PYROPHOSPH_1"/>
    <property type="match status" value="1"/>
</dbReference>
<dbReference type="InterPro" id="IPR005835">
    <property type="entry name" value="NTP_transferase_dom"/>
</dbReference>
<feature type="binding site" evidence="9">
    <location>
        <position position="220"/>
    </location>
    <ligand>
        <name>alpha-D-glucose 1-phosphate</name>
        <dbReference type="ChEBI" id="CHEBI:58601"/>
    </ligand>
</feature>
<dbReference type="InterPro" id="IPR029044">
    <property type="entry name" value="Nucleotide-diphossugar_trans"/>
</dbReference>
<feature type="binding site" evidence="9">
    <location>
        <position position="187"/>
    </location>
    <ligand>
        <name>alpha-D-glucose 1-phosphate</name>
        <dbReference type="ChEBI" id="CHEBI:58601"/>
    </ligand>
</feature>
<feature type="site" description="Could play a key role in the communication between the regulatory and the substrate sites" evidence="9">
    <location>
        <position position="82"/>
    </location>
</feature>